<keyword evidence="2 6" id="KW-0378">Hydrolase</keyword>
<keyword evidence="3 6" id="KW-0442">Lipid degradation</keyword>
<dbReference type="EMBL" id="JBDFQZ010000005">
    <property type="protein sequence ID" value="KAK9726974.1"/>
    <property type="molecule type" value="Genomic_DNA"/>
</dbReference>
<dbReference type="PROSITE" id="PS51635">
    <property type="entry name" value="PNPLA"/>
    <property type="match status" value="1"/>
</dbReference>
<reference evidence="8" key="1">
    <citation type="submission" date="2024-03" db="EMBL/GenBank/DDBJ databases">
        <title>WGS assembly of Saponaria officinalis var. Norfolk2.</title>
        <authorList>
            <person name="Jenkins J."/>
            <person name="Shu S."/>
            <person name="Grimwood J."/>
            <person name="Barry K."/>
            <person name="Goodstein D."/>
            <person name="Schmutz J."/>
            <person name="Leebens-Mack J."/>
            <person name="Osbourn A."/>
        </authorList>
    </citation>
    <scope>NUCLEOTIDE SEQUENCE [LARGE SCALE GENOMIC DNA]</scope>
    <source>
        <strain evidence="8">JIC</strain>
    </source>
</reference>
<comment type="similarity">
    <text evidence="1 6">Belongs to the patatin family.</text>
</comment>
<comment type="caution">
    <text evidence="5">Lacks conserved residue(s) required for the propagation of feature annotation.</text>
</comment>
<evidence type="ECO:0000256" key="6">
    <source>
        <dbReference type="RuleBase" id="RU361262"/>
    </source>
</evidence>
<sequence length="386" mass="41438">MELSKITMEIFSKLEQQWLSAQTTLSNDTKKTKILTIDGGGTSVLIAGAFLIHLEESIQSKIGDSSARIVDFFDIVAGTGVGALLAVLLNAADSAGRPLFSARDAVNFFANNRDKIFKPRRSGVLRRRSESRCSATSLAKLLRETLMDKTLKDTCKPLLVPCYDTVTSSPFVFSRASASASAWKSLDFELWKVCCAAISSPSMFDPFEITSVDGKTTCVAVDGGLVMNNPAAAAVTHVMHNKVDFPTVGGVEDLLMLSLGNGTLSCRGGSEKWSGNSKMTAKCVVDVAVDGVSETVDQMLGNAFACNRNDYVRIQANGFDGSGSMTVEKALKERGIESLTFGGKRLLAETNGDRIESFVQRLVTASAKSSLPPSPYKSLRPMLDGR</sequence>
<evidence type="ECO:0000256" key="3">
    <source>
        <dbReference type="ARBA" id="ARBA00022963"/>
    </source>
</evidence>
<evidence type="ECO:0000313" key="9">
    <source>
        <dbReference type="Proteomes" id="UP001443914"/>
    </source>
</evidence>
<dbReference type="PANTHER" id="PTHR32241">
    <property type="entry name" value="PATATIN-LIKE PROTEIN 6"/>
    <property type="match status" value="1"/>
</dbReference>
<keyword evidence="4 6" id="KW-0443">Lipid metabolism</keyword>
<dbReference type="SUPFAM" id="SSF52151">
    <property type="entry name" value="FabD/lysophospholipase-like"/>
    <property type="match status" value="1"/>
</dbReference>
<evidence type="ECO:0000256" key="5">
    <source>
        <dbReference type="PROSITE-ProRule" id="PRU01161"/>
    </source>
</evidence>
<dbReference type="InterPro" id="IPR016035">
    <property type="entry name" value="Acyl_Trfase/lysoPLipase"/>
</dbReference>
<dbReference type="Proteomes" id="UP001443914">
    <property type="component" value="Unassembled WGS sequence"/>
</dbReference>
<evidence type="ECO:0000256" key="2">
    <source>
        <dbReference type="ARBA" id="ARBA00022801"/>
    </source>
</evidence>
<comment type="function">
    <text evidence="6">Lipolytic acyl hydrolase (LAH).</text>
</comment>
<dbReference type="AlphaFoldDB" id="A0AAW1L3Q6"/>
<organism evidence="8 9">
    <name type="scientific">Saponaria officinalis</name>
    <name type="common">Common soapwort</name>
    <name type="synonym">Lychnis saponaria</name>
    <dbReference type="NCBI Taxonomy" id="3572"/>
    <lineage>
        <taxon>Eukaryota</taxon>
        <taxon>Viridiplantae</taxon>
        <taxon>Streptophyta</taxon>
        <taxon>Embryophyta</taxon>
        <taxon>Tracheophyta</taxon>
        <taxon>Spermatophyta</taxon>
        <taxon>Magnoliopsida</taxon>
        <taxon>eudicotyledons</taxon>
        <taxon>Gunneridae</taxon>
        <taxon>Pentapetalae</taxon>
        <taxon>Caryophyllales</taxon>
        <taxon>Caryophyllaceae</taxon>
        <taxon>Caryophylleae</taxon>
        <taxon>Saponaria</taxon>
    </lineage>
</organism>
<name>A0AAW1L3Q6_SAPOF</name>
<proteinExistence type="inferred from homology"/>
<dbReference type="PANTHER" id="PTHR32241:SF13">
    <property type="entry name" value="INACTIVE PATATIN-LIKE PROTEIN 9-RELATED"/>
    <property type="match status" value="1"/>
</dbReference>
<dbReference type="GO" id="GO:0016787">
    <property type="term" value="F:hydrolase activity"/>
    <property type="evidence" value="ECO:0007669"/>
    <property type="project" value="UniProtKB-KW"/>
</dbReference>
<comment type="domain">
    <text evidence="6">The nitrogen atoms of the two glycine residues in the GGXR motif define the oxyanion hole, and stabilize the oxyanion that forms during the nucleophilic attack by the catalytic serine during substrate cleavage.</text>
</comment>
<dbReference type="Pfam" id="PF01734">
    <property type="entry name" value="Patatin"/>
    <property type="match status" value="1"/>
</dbReference>
<evidence type="ECO:0000256" key="4">
    <source>
        <dbReference type="ARBA" id="ARBA00023098"/>
    </source>
</evidence>
<evidence type="ECO:0000259" key="7">
    <source>
        <dbReference type="PROSITE" id="PS51635"/>
    </source>
</evidence>
<evidence type="ECO:0000313" key="8">
    <source>
        <dbReference type="EMBL" id="KAK9726974.1"/>
    </source>
</evidence>
<accession>A0AAW1L3Q6</accession>
<gene>
    <name evidence="8" type="ORF">RND81_05G249500</name>
</gene>
<evidence type="ECO:0000256" key="1">
    <source>
        <dbReference type="ARBA" id="ARBA00010240"/>
    </source>
</evidence>
<dbReference type="Gene3D" id="3.40.1090.10">
    <property type="entry name" value="Cytosolic phospholipase A2 catalytic domain"/>
    <property type="match status" value="1"/>
</dbReference>
<feature type="short sequence motif" description="DGA/G" evidence="5">
    <location>
        <begin position="222"/>
        <end position="224"/>
    </location>
</feature>
<dbReference type="GO" id="GO:0016042">
    <property type="term" value="P:lipid catabolic process"/>
    <property type="evidence" value="ECO:0007669"/>
    <property type="project" value="UniProtKB-KW"/>
</dbReference>
<protein>
    <recommendedName>
        <fullName evidence="6">Patatin</fullName>
        <ecNumber evidence="6">3.1.1.-</ecNumber>
    </recommendedName>
</protein>
<keyword evidence="9" id="KW-1185">Reference proteome</keyword>
<feature type="domain" description="PNPLA" evidence="7">
    <location>
        <begin position="35"/>
        <end position="235"/>
    </location>
</feature>
<comment type="caution">
    <text evidence="8">The sequence shown here is derived from an EMBL/GenBank/DDBJ whole genome shotgun (WGS) entry which is preliminary data.</text>
</comment>
<dbReference type="InterPro" id="IPR002641">
    <property type="entry name" value="PNPLA_dom"/>
</dbReference>
<dbReference type="EC" id="3.1.1.-" evidence="6"/>